<dbReference type="EMBL" id="CAMGYJ010000011">
    <property type="protein sequence ID" value="CAI0560230.1"/>
    <property type="molecule type" value="Genomic_DNA"/>
</dbReference>
<name>A0AAV0RRH7_9ROSI</name>
<dbReference type="AlphaFoldDB" id="A0AAV0RRH7"/>
<sequence>MIFLFLFQKWEQRLEADWRLTSIIWDAAEGSDNHIVPYPGASEAYSRKREWTHEASNNKLEEQKAFATDVATNGEKPKSTSNVHNSEGTSTSGYHMDPWPAKINQDSFETSGSSLSEITKFDSSGVEATKANKDLEIYQNPDEGEEQAGFVDYSWADIGSFDDLDRIFSNDDSIFGNVNLGTSEGLWSSSKEVPSSPEKYLPLSSEPPSLKVGVPGGTSEQFEQQFAPGYAGVTDHTSSAAQSAHATGKSAENGGAESDITVNEQTDLKGQLRDTAVNSRLTVESAVMSNKLADKVHKQKKNLKGRKKMIQKSQVNSCPTAYHNWNTSGTPPSQFKDLVAPLIVQSSPSPVLRQQMQFSSPFVASSGYGNANLTNCSSVPVISHAQSLEFKHQSVPPGYDVSTNQTSINNFNSTAGKGKMMTSQEKIEKLRRRQQMRAMLAIQKQQQQFVNHQVPCRDHSINKRAWEETQVQHSSGGADLVEAEDPSSLSTFELESPLAQDDSSMASLPVKHYGTEESTLHQLQDIIAKLDVRIRLCIRDSLFRLAQSATLRHSVNETRCTNISCKDELAVKQKATSGHDRLAEIYITQAHMVISRSTMILEEETKTNPIDRIVAHLLFHRPRELPGKLPDTPESPPVSSKLPLECKGESEEQQMSFLSETPRDDQQNFSGSRTCLSGDHNPTDSRTQNVTESETSENASNSVLGGEVGRGVETSI</sequence>
<gene>
    <name evidence="2" type="ORF">LITE_LOCUS49602</name>
</gene>
<dbReference type="GO" id="GO:0007623">
    <property type="term" value="P:circadian rhythm"/>
    <property type="evidence" value="ECO:0007669"/>
    <property type="project" value="InterPro"/>
</dbReference>
<feature type="compositionally biased region" description="Low complexity" evidence="1">
    <location>
        <begin position="236"/>
        <end position="247"/>
    </location>
</feature>
<organism evidence="2 3">
    <name type="scientific">Linum tenue</name>
    <dbReference type="NCBI Taxonomy" id="586396"/>
    <lineage>
        <taxon>Eukaryota</taxon>
        <taxon>Viridiplantae</taxon>
        <taxon>Streptophyta</taxon>
        <taxon>Embryophyta</taxon>
        <taxon>Tracheophyta</taxon>
        <taxon>Spermatophyta</taxon>
        <taxon>Magnoliopsida</taxon>
        <taxon>eudicotyledons</taxon>
        <taxon>Gunneridae</taxon>
        <taxon>Pentapetalae</taxon>
        <taxon>rosids</taxon>
        <taxon>fabids</taxon>
        <taxon>Malpighiales</taxon>
        <taxon>Linaceae</taxon>
        <taxon>Linum</taxon>
    </lineage>
</organism>
<evidence type="ECO:0008006" key="4">
    <source>
        <dbReference type="Google" id="ProtNLM"/>
    </source>
</evidence>
<evidence type="ECO:0000256" key="1">
    <source>
        <dbReference type="SAM" id="MobiDB-lite"/>
    </source>
</evidence>
<accession>A0AAV0RRH7</accession>
<feature type="region of interest" description="Disordered" evidence="1">
    <location>
        <begin position="186"/>
        <end position="209"/>
    </location>
</feature>
<dbReference type="PANTHER" id="PTHR33334">
    <property type="entry name" value="PROTEIN LNK1"/>
    <property type="match status" value="1"/>
</dbReference>
<dbReference type="GO" id="GO:0006355">
    <property type="term" value="P:regulation of DNA-templated transcription"/>
    <property type="evidence" value="ECO:0007669"/>
    <property type="project" value="InterPro"/>
</dbReference>
<feature type="compositionally biased region" description="Low complexity" evidence="1">
    <location>
        <begin position="689"/>
        <end position="703"/>
    </location>
</feature>
<proteinExistence type="predicted"/>
<evidence type="ECO:0000313" key="3">
    <source>
        <dbReference type="Proteomes" id="UP001154282"/>
    </source>
</evidence>
<protein>
    <recommendedName>
        <fullName evidence="4">Protein LNK2</fullName>
    </recommendedName>
</protein>
<keyword evidence="3" id="KW-1185">Reference proteome</keyword>
<dbReference type="PANTHER" id="PTHR33334:SF5">
    <property type="entry name" value="PROTEIN LNK2"/>
    <property type="match status" value="1"/>
</dbReference>
<feature type="region of interest" description="Disordered" evidence="1">
    <location>
        <begin position="624"/>
        <end position="716"/>
    </location>
</feature>
<evidence type="ECO:0000313" key="2">
    <source>
        <dbReference type="EMBL" id="CAI0560230.1"/>
    </source>
</evidence>
<feature type="region of interest" description="Disordered" evidence="1">
    <location>
        <begin position="72"/>
        <end position="97"/>
    </location>
</feature>
<feature type="compositionally biased region" description="Polar residues" evidence="1">
    <location>
        <begin position="79"/>
        <end position="93"/>
    </location>
</feature>
<dbReference type="InterPro" id="IPR039928">
    <property type="entry name" value="LNK"/>
</dbReference>
<reference evidence="2" key="1">
    <citation type="submission" date="2022-08" db="EMBL/GenBank/DDBJ databases">
        <authorList>
            <person name="Gutierrez-Valencia J."/>
        </authorList>
    </citation>
    <scope>NUCLEOTIDE SEQUENCE</scope>
</reference>
<feature type="region of interest" description="Disordered" evidence="1">
    <location>
        <begin position="231"/>
        <end position="259"/>
    </location>
</feature>
<feature type="compositionally biased region" description="Low complexity" evidence="1">
    <location>
        <begin position="188"/>
        <end position="199"/>
    </location>
</feature>
<comment type="caution">
    <text evidence="2">The sequence shown here is derived from an EMBL/GenBank/DDBJ whole genome shotgun (WGS) entry which is preliminary data.</text>
</comment>
<dbReference type="Proteomes" id="UP001154282">
    <property type="component" value="Unassembled WGS sequence"/>
</dbReference>